<gene>
    <name evidence="8" type="ORF">JVT61DRAFT_6051</name>
</gene>
<comment type="similarity">
    <text evidence="2">Belongs to the oxygen-dependent FAD-linked oxidoreductase family.</text>
</comment>
<dbReference type="OrthoDB" id="9983560at2759"/>
<dbReference type="InterPro" id="IPR006094">
    <property type="entry name" value="Oxid_FAD_bind_N"/>
</dbReference>
<dbReference type="PANTHER" id="PTHR42973">
    <property type="entry name" value="BINDING OXIDOREDUCTASE, PUTATIVE (AFU_ORTHOLOGUE AFUA_1G17690)-RELATED"/>
    <property type="match status" value="1"/>
</dbReference>
<dbReference type="GO" id="GO:0016491">
    <property type="term" value="F:oxidoreductase activity"/>
    <property type="evidence" value="ECO:0007669"/>
    <property type="project" value="UniProtKB-KW"/>
</dbReference>
<keyword evidence="9" id="KW-1185">Reference proteome</keyword>
<evidence type="ECO:0000256" key="2">
    <source>
        <dbReference type="ARBA" id="ARBA00005466"/>
    </source>
</evidence>
<dbReference type="GO" id="GO:0071949">
    <property type="term" value="F:FAD binding"/>
    <property type="evidence" value="ECO:0007669"/>
    <property type="project" value="InterPro"/>
</dbReference>
<evidence type="ECO:0000256" key="4">
    <source>
        <dbReference type="ARBA" id="ARBA00022827"/>
    </source>
</evidence>
<name>A0A8I3A6U7_9AGAM</name>
<comment type="cofactor">
    <cofactor evidence="1">
        <name>FAD</name>
        <dbReference type="ChEBI" id="CHEBI:57692"/>
    </cofactor>
</comment>
<dbReference type="Proteomes" id="UP000683000">
    <property type="component" value="Unassembled WGS sequence"/>
</dbReference>
<feature type="signal peptide" evidence="6">
    <location>
        <begin position="1"/>
        <end position="17"/>
    </location>
</feature>
<proteinExistence type="inferred from homology"/>
<evidence type="ECO:0000256" key="5">
    <source>
        <dbReference type="ARBA" id="ARBA00023002"/>
    </source>
</evidence>
<dbReference type="EMBL" id="JAGFBS010000020">
    <property type="protein sequence ID" value="KAG6373898.1"/>
    <property type="molecule type" value="Genomic_DNA"/>
</dbReference>
<evidence type="ECO:0000256" key="1">
    <source>
        <dbReference type="ARBA" id="ARBA00001974"/>
    </source>
</evidence>
<organism evidence="8 9">
    <name type="scientific">Boletus reticuloceps</name>
    <dbReference type="NCBI Taxonomy" id="495285"/>
    <lineage>
        <taxon>Eukaryota</taxon>
        <taxon>Fungi</taxon>
        <taxon>Dikarya</taxon>
        <taxon>Basidiomycota</taxon>
        <taxon>Agaricomycotina</taxon>
        <taxon>Agaricomycetes</taxon>
        <taxon>Agaricomycetidae</taxon>
        <taxon>Boletales</taxon>
        <taxon>Boletineae</taxon>
        <taxon>Boletaceae</taxon>
        <taxon>Boletoideae</taxon>
        <taxon>Boletus</taxon>
    </lineage>
</organism>
<evidence type="ECO:0000256" key="6">
    <source>
        <dbReference type="SAM" id="SignalP"/>
    </source>
</evidence>
<dbReference type="AlphaFoldDB" id="A0A8I3A6U7"/>
<evidence type="ECO:0000259" key="7">
    <source>
        <dbReference type="PROSITE" id="PS51387"/>
    </source>
</evidence>
<keyword evidence="6" id="KW-0732">Signal</keyword>
<feature type="chain" id="PRO_5034122535" description="FAD-binding PCMH-type domain-containing protein" evidence="6">
    <location>
        <begin position="18"/>
        <end position="563"/>
    </location>
</feature>
<dbReference type="InterPro" id="IPR016166">
    <property type="entry name" value="FAD-bd_PCMH"/>
</dbReference>
<dbReference type="InterPro" id="IPR036318">
    <property type="entry name" value="FAD-bd_PCMH-like_sf"/>
</dbReference>
<dbReference type="Pfam" id="PF01565">
    <property type="entry name" value="FAD_binding_4"/>
    <property type="match status" value="1"/>
</dbReference>
<evidence type="ECO:0000313" key="8">
    <source>
        <dbReference type="EMBL" id="KAG6373898.1"/>
    </source>
</evidence>
<evidence type="ECO:0000256" key="3">
    <source>
        <dbReference type="ARBA" id="ARBA00022630"/>
    </source>
</evidence>
<keyword evidence="4" id="KW-0274">FAD</keyword>
<feature type="domain" description="FAD-binding PCMH-type" evidence="7">
    <location>
        <begin position="134"/>
        <end position="316"/>
    </location>
</feature>
<protein>
    <recommendedName>
        <fullName evidence="7">FAD-binding PCMH-type domain-containing protein</fullName>
    </recommendedName>
</protein>
<dbReference type="InterPro" id="IPR050416">
    <property type="entry name" value="FAD-linked_Oxidoreductase"/>
</dbReference>
<dbReference type="Gene3D" id="3.30.465.10">
    <property type="match status" value="1"/>
</dbReference>
<sequence length="563" mass="59583">MRRILFFAAPSIAVVQAMQAPYATPAFASLSSSTWPSDSEWASLNRSIGGRLQALSPWAAVCYTSDPLYNAEECQSVLSGYDNDTQACFQCIVCCREAVPAALLWSNWESCGYGQGCALNYSNPQPISNATCYQGSTPPYSISILDAQDASIIVNWATAHNIKLTVKNTGHDYLGRSAAPSTLQVNTHLMDNLSYVPEFVPRGSDASPVPALTMGAGAQIYSIYNYAAEQNFTPVIGNCLTVGAAGGYLQGGGHSVLTPLYGLAADNALEFEVVTADGRIIVANEAQNSDLFWALRGGGAGSWGIVTSATIRVYPPVANGVSLISVMPSVSQNMTTLGIEFISLLAKYQNGWMNKGIATSFILFQDEYLLAFLWPTSSADQSDLYPFFEELEGRSSNYTVSSNVTSRFPTISAAVLQGLGPLFDKLDLYGASNQLASRLIPKSSVDPSNPSSITAVAEAIWNGLQSVNQPLALGGGILSGSVPVLIFGPLPAATSQSVNSTGANPGLYAAAWHVVYAAAWTLGVNATTNAKVTTAIHKAVVPLTTLGIESSYQNEGDAFEADW</sequence>
<evidence type="ECO:0000313" key="9">
    <source>
        <dbReference type="Proteomes" id="UP000683000"/>
    </source>
</evidence>
<keyword evidence="5" id="KW-0560">Oxidoreductase</keyword>
<dbReference type="SUPFAM" id="SSF56176">
    <property type="entry name" value="FAD-binding/transporter-associated domain-like"/>
    <property type="match status" value="1"/>
</dbReference>
<keyword evidence="3" id="KW-0285">Flavoprotein</keyword>
<dbReference type="PROSITE" id="PS51387">
    <property type="entry name" value="FAD_PCMH"/>
    <property type="match status" value="1"/>
</dbReference>
<dbReference type="InterPro" id="IPR016169">
    <property type="entry name" value="FAD-bd_PCMH_sub2"/>
</dbReference>
<accession>A0A8I3A6U7</accession>
<dbReference type="PANTHER" id="PTHR42973:SF39">
    <property type="entry name" value="FAD-BINDING PCMH-TYPE DOMAIN-CONTAINING PROTEIN"/>
    <property type="match status" value="1"/>
</dbReference>
<comment type="caution">
    <text evidence="8">The sequence shown here is derived from an EMBL/GenBank/DDBJ whole genome shotgun (WGS) entry which is preliminary data.</text>
</comment>
<reference evidence="8" key="1">
    <citation type="submission" date="2021-03" db="EMBL/GenBank/DDBJ databases">
        <title>Evolutionary innovations through gain and loss of genes in the ectomycorrhizal Boletales.</title>
        <authorList>
            <person name="Wu G."/>
            <person name="Miyauchi S."/>
            <person name="Morin E."/>
            <person name="Yang Z.-L."/>
            <person name="Xu J."/>
            <person name="Martin F.M."/>
        </authorList>
    </citation>
    <scope>NUCLEOTIDE SEQUENCE</scope>
    <source>
        <strain evidence="8">BR01</strain>
    </source>
</reference>